<keyword evidence="2 4" id="KW-0167">Capsid protein</keyword>
<dbReference type="EMBL" id="BK013627">
    <property type="protein sequence ID" value="DAD50790.1"/>
    <property type="molecule type" value="Genomic_RNA"/>
</dbReference>
<dbReference type="InterPro" id="IPR015954">
    <property type="entry name" value="Phage_RNA-type_capsid"/>
</dbReference>
<dbReference type="GO" id="GO:0005198">
    <property type="term" value="F:structural molecule activity"/>
    <property type="evidence" value="ECO:0007669"/>
    <property type="project" value="InterPro"/>
</dbReference>
<gene>
    <name evidence="4" type="primary">SRR5466338_1_2</name>
</gene>
<dbReference type="KEGG" id="vg:80399203"/>
<keyword evidence="5" id="KW-1185">Reference proteome</keyword>
<evidence type="ECO:0000313" key="4">
    <source>
        <dbReference type="EMBL" id="DAD50790.1"/>
    </source>
</evidence>
<dbReference type="GO" id="GO:0019028">
    <property type="term" value="C:viral capsid"/>
    <property type="evidence" value="ECO:0007669"/>
    <property type="project" value="UniProtKB-KW"/>
</dbReference>
<dbReference type="Proteomes" id="UP000678217">
    <property type="component" value="Segment"/>
</dbReference>
<proteinExistence type="predicted"/>
<evidence type="ECO:0000256" key="2">
    <source>
        <dbReference type="ARBA" id="ARBA00022561"/>
    </source>
</evidence>
<sequence length="132" mass="14270">MPQLQNLVLTDRKATPVAHTFTPRDVIGNVGTVTELNGSIAGSNLYSISLRRTSSGRHKARLQGVFPIVVNETINGVVVPKVARTSRVTLEFDFDDFSTEAERNDVVGMVADSLGTGKTLVNDVIVKLQGVY</sequence>
<dbReference type="SUPFAM" id="SSF55405">
    <property type="entry name" value="RNA bacteriophage capsid protein"/>
    <property type="match status" value="1"/>
</dbReference>
<dbReference type="InterPro" id="IPR002703">
    <property type="entry name" value="Levivir_coat"/>
</dbReference>
<protein>
    <submittedName>
        <fullName evidence="4">Coat protein</fullName>
    </submittedName>
</protein>
<accession>A0A8S5KYD9</accession>
<evidence type="ECO:0000256" key="3">
    <source>
        <dbReference type="ARBA" id="ARBA00022844"/>
    </source>
</evidence>
<organism evidence="4 5">
    <name type="scientific">ssRNA phage SRR5466338_1</name>
    <dbReference type="NCBI Taxonomy" id="2786390"/>
    <lineage>
        <taxon>Viruses</taxon>
        <taxon>Riboviria</taxon>
        <taxon>Orthornavirae</taxon>
        <taxon>Lenarviricota</taxon>
        <taxon>Leviviricetes</taxon>
        <taxon>Norzivirales</taxon>
        <taxon>Fiersviridae</taxon>
        <taxon>Wyahnevirus</taxon>
        <taxon>Wyahnevirus asiohabitans</taxon>
    </lineage>
</organism>
<evidence type="ECO:0000256" key="1">
    <source>
        <dbReference type="ARBA" id="ARBA00004328"/>
    </source>
</evidence>
<reference evidence="4" key="1">
    <citation type="submission" date="2020-09" db="EMBL/GenBank/DDBJ databases">
        <title>Leviviricetes taxonomy.</title>
        <authorList>
            <person name="Stockdale S.R."/>
            <person name="Callanan J."/>
            <person name="Adriaenssens E.M."/>
            <person name="Kuhn J.H."/>
            <person name="Rumnieks J."/>
            <person name="Shkoporov A."/>
            <person name="Draper L.A."/>
            <person name="Ross P."/>
            <person name="Hill C."/>
        </authorList>
    </citation>
    <scope>NUCLEOTIDE SEQUENCE</scope>
</reference>
<keyword evidence="3" id="KW-0946">Virion</keyword>
<dbReference type="GeneID" id="80399203"/>
<evidence type="ECO:0000313" key="5">
    <source>
        <dbReference type="Proteomes" id="UP000678217"/>
    </source>
</evidence>
<dbReference type="Gene3D" id="3.30.380.10">
    <property type="entry name" value="MS2 Viral Coat Protein"/>
    <property type="match status" value="1"/>
</dbReference>
<dbReference type="RefSeq" id="YP_010770020.1">
    <property type="nucleotide sequence ID" value="NC_074137.1"/>
</dbReference>
<name>A0A8S5KYD9_9VIRU</name>
<dbReference type="Pfam" id="PF01819">
    <property type="entry name" value="Levi_coat"/>
    <property type="match status" value="1"/>
</dbReference>
<comment type="subcellular location">
    <subcellularLocation>
        <location evidence="1">Virion</location>
    </subcellularLocation>
</comment>